<sequence>MRIKYILATSLLLAAPLASRAEPVSVQAALETRAHFDDRAGNFTDVDDPAIWLHPSDSGRSLVATALKEGGLDLYTLDGQLLQHLPAQPAPACMDGQNDCENNAPGRLNNVEVVYDFDLGGKPTDLVVASDRGLDTLAVFALQAADGQWLLRDVTAPAVQPIFSRDQDEINEAYTAYGLATYRQGESTLALVSRNSTTRVAVLELADNGAGQVTYATRAMLDFPHEFDTGDDGTWTPCTDDDRDRPQFEGMVADPAHNALYLGQENVGIWRIALDAPADRSRWTLFARAKEFGVPYQREWDAQEEEYACTLLWKQDPGLGDPHLSVDIEGLTIYDAGDGRGYLLVSSQGDNTVAVYSREQGNAYLGSFRVDDGRVDGVNETDGMMVINAALGDRFPQGLLVMQDGQNTPPVYDADGQPREGSNFKFVDWQSIASQLELTVDTTNRAR</sequence>
<dbReference type="GO" id="GO:0016158">
    <property type="term" value="F:inositol hexakisphosphate 3-phosphatase activity"/>
    <property type="evidence" value="ECO:0007669"/>
    <property type="project" value="InterPro"/>
</dbReference>
<dbReference type="RefSeq" id="WP_206559836.1">
    <property type="nucleotide sequence ID" value="NZ_JAFKCZ010000005.1"/>
</dbReference>
<evidence type="ECO:0000313" key="4">
    <source>
        <dbReference type="Proteomes" id="UP000664303"/>
    </source>
</evidence>
<comment type="caution">
    <text evidence="3">The sequence shown here is derived from an EMBL/GenBank/DDBJ whole genome shotgun (WGS) entry which is preliminary data.</text>
</comment>
<keyword evidence="4" id="KW-1185">Reference proteome</keyword>
<evidence type="ECO:0000256" key="1">
    <source>
        <dbReference type="SAM" id="SignalP"/>
    </source>
</evidence>
<accession>A0A939DDR3</accession>
<evidence type="ECO:0000313" key="3">
    <source>
        <dbReference type="EMBL" id="MBN7796385.1"/>
    </source>
</evidence>
<dbReference type="Pfam" id="PF02333">
    <property type="entry name" value="Phytase"/>
    <property type="match status" value="2"/>
</dbReference>
<feature type="chain" id="PRO_5036922602" evidence="1">
    <location>
        <begin position="22"/>
        <end position="447"/>
    </location>
</feature>
<gene>
    <name evidence="3" type="ORF">JYP50_07275</name>
</gene>
<dbReference type="InterPro" id="IPR011042">
    <property type="entry name" value="6-blade_b-propeller_TolB-like"/>
</dbReference>
<dbReference type="SUPFAM" id="SSF50956">
    <property type="entry name" value="Thermostable phytase (3-phytase)"/>
    <property type="match status" value="1"/>
</dbReference>
<organism evidence="3 4">
    <name type="scientific">Parahaliea mediterranea</name>
    <dbReference type="NCBI Taxonomy" id="651086"/>
    <lineage>
        <taxon>Bacteria</taxon>
        <taxon>Pseudomonadati</taxon>
        <taxon>Pseudomonadota</taxon>
        <taxon>Gammaproteobacteria</taxon>
        <taxon>Cellvibrionales</taxon>
        <taxon>Halieaceae</taxon>
        <taxon>Parahaliea</taxon>
    </lineage>
</organism>
<dbReference type="Gene3D" id="2.120.10.30">
    <property type="entry name" value="TolB, C-terminal domain"/>
    <property type="match status" value="1"/>
</dbReference>
<keyword evidence="1" id="KW-0732">Signal</keyword>
<feature type="signal peptide" evidence="1">
    <location>
        <begin position="1"/>
        <end position="21"/>
    </location>
</feature>
<evidence type="ECO:0000259" key="2">
    <source>
        <dbReference type="PROSITE" id="PS51662"/>
    </source>
</evidence>
<name>A0A939DDR3_9GAMM</name>
<feature type="domain" description="BPP" evidence="2">
    <location>
        <begin position="16"/>
        <end position="436"/>
    </location>
</feature>
<protein>
    <submittedName>
        <fullName evidence="3">Phytase</fullName>
    </submittedName>
</protein>
<dbReference type="AlphaFoldDB" id="A0A939DDR3"/>
<dbReference type="EMBL" id="JAFKCZ010000005">
    <property type="protein sequence ID" value="MBN7796385.1"/>
    <property type="molecule type" value="Genomic_DNA"/>
</dbReference>
<dbReference type="Proteomes" id="UP000664303">
    <property type="component" value="Unassembled WGS sequence"/>
</dbReference>
<reference evidence="3" key="1">
    <citation type="submission" date="2021-02" db="EMBL/GenBank/DDBJ databases">
        <title>PHA producing bacteria isolated from coastal sediment in Guangdong, Shenzhen.</title>
        <authorList>
            <person name="Zheng W."/>
            <person name="Yu S."/>
            <person name="Huang Y."/>
        </authorList>
    </citation>
    <scope>NUCLEOTIDE SEQUENCE</scope>
    <source>
        <strain evidence="3">TN14-10</strain>
    </source>
</reference>
<dbReference type="InterPro" id="IPR003431">
    <property type="entry name" value="B-propeller_Phytase"/>
</dbReference>
<dbReference type="PROSITE" id="PS51662">
    <property type="entry name" value="BP_PHYTASE"/>
    <property type="match status" value="1"/>
</dbReference>
<proteinExistence type="predicted"/>